<dbReference type="GO" id="GO:0016491">
    <property type="term" value="F:oxidoreductase activity"/>
    <property type="evidence" value="ECO:0007669"/>
    <property type="project" value="UniProtKB-KW"/>
</dbReference>
<dbReference type="SUPFAM" id="SSF51905">
    <property type="entry name" value="FAD/NAD(P)-binding domain"/>
    <property type="match status" value="2"/>
</dbReference>
<dbReference type="Gene3D" id="3.50.50.60">
    <property type="entry name" value="FAD/NAD(P)-binding domain"/>
    <property type="match status" value="2"/>
</dbReference>
<evidence type="ECO:0000256" key="2">
    <source>
        <dbReference type="ARBA" id="ARBA00022827"/>
    </source>
</evidence>
<keyword evidence="6" id="KW-1185">Reference proteome</keyword>
<evidence type="ECO:0000256" key="3">
    <source>
        <dbReference type="ARBA" id="ARBA00023002"/>
    </source>
</evidence>
<dbReference type="AlphaFoldDB" id="A0A1J8QB55"/>
<accession>A0A1J8QB55</accession>
<evidence type="ECO:0000256" key="1">
    <source>
        <dbReference type="ARBA" id="ARBA00022630"/>
    </source>
</evidence>
<dbReference type="EMBL" id="LVVM01001775">
    <property type="protein sequence ID" value="OJA17887.1"/>
    <property type="molecule type" value="Genomic_DNA"/>
</dbReference>
<evidence type="ECO:0000313" key="6">
    <source>
        <dbReference type="Proteomes" id="UP000183567"/>
    </source>
</evidence>
<dbReference type="PANTHER" id="PTHR46720:SF3">
    <property type="entry name" value="FAD-BINDING DOMAIN-CONTAINING PROTEIN-RELATED"/>
    <property type="match status" value="1"/>
</dbReference>
<dbReference type="InterPro" id="IPR051104">
    <property type="entry name" value="FAD_monoxygenase"/>
</dbReference>
<dbReference type="STRING" id="180088.A0A1J8QB55"/>
<organism evidence="5 6">
    <name type="scientific">Rhizopogon vesiculosus</name>
    <dbReference type="NCBI Taxonomy" id="180088"/>
    <lineage>
        <taxon>Eukaryota</taxon>
        <taxon>Fungi</taxon>
        <taxon>Dikarya</taxon>
        <taxon>Basidiomycota</taxon>
        <taxon>Agaricomycotina</taxon>
        <taxon>Agaricomycetes</taxon>
        <taxon>Agaricomycetidae</taxon>
        <taxon>Boletales</taxon>
        <taxon>Suillineae</taxon>
        <taxon>Rhizopogonaceae</taxon>
        <taxon>Rhizopogon</taxon>
    </lineage>
</organism>
<sequence length="434" mass="47842">MSSLSVTPKFRVAICGAGIGGLVLAVTIGKFAERNIQIDVYEAYDAITTVGAAISSGAHEIEIMQELGMYEEFSRLSKPPSSSDGLQYRKSDIPEGGFKWFYIPVQQYGRSSMKRQDLVDILKGHLPASCTVHFNKRLTAYDKQSTGSLTLRFADDSVATTDVLIGADGIRSSVRKTLFETIDRDLIDSSKIPHYTDASWTDLEFLCSGAGVGGLVLAVTIGRFAERDIQIDVYEAHDAITAVGAGIVTSPREAEIIQELGIYEEYSRVSKPPSAIHGPQYRKSDIPEGGFKWFQTPVQQHKRSSMKRQDFVDILKQHLPASCTVHFNKRLTTYDKQSTGSLALHFADDSTATTDVLIGADGIRSSVRKTLFETIDRGLVDSSKITHYINASWTGKFVYRTLIPAERLSKIDPNHIAFNGFVLVSLESSHDGQE</sequence>
<gene>
    <name evidence="5" type="ORF">AZE42_11435</name>
</gene>
<dbReference type="InterPro" id="IPR002938">
    <property type="entry name" value="FAD-bd"/>
</dbReference>
<evidence type="ECO:0000259" key="4">
    <source>
        <dbReference type="Pfam" id="PF01494"/>
    </source>
</evidence>
<protein>
    <recommendedName>
        <fullName evidence="4">FAD-binding domain-containing protein</fullName>
    </recommendedName>
</protein>
<comment type="caution">
    <text evidence="5">The sequence shown here is derived from an EMBL/GenBank/DDBJ whole genome shotgun (WGS) entry which is preliminary data.</text>
</comment>
<name>A0A1J8QB55_9AGAM</name>
<dbReference type="Pfam" id="PF01494">
    <property type="entry name" value="FAD_binding_3"/>
    <property type="match status" value="2"/>
</dbReference>
<dbReference type="InterPro" id="IPR036188">
    <property type="entry name" value="FAD/NAD-bd_sf"/>
</dbReference>
<dbReference type="OrthoDB" id="417877at2759"/>
<keyword evidence="3" id="KW-0560">Oxidoreductase</keyword>
<keyword evidence="2" id="KW-0274">FAD</keyword>
<keyword evidence="1" id="KW-0285">Flavoprotein</keyword>
<dbReference type="PANTHER" id="PTHR46720">
    <property type="entry name" value="HYDROXYLASE, PUTATIVE (AFU_ORTHOLOGUE AFUA_3G01460)-RELATED"/>
    <property type="match status" value="1"/>
</dbReference>
<dbReference type="GO" id="GO:0044550">
    <property type="term" value="P:secondary metabolite biosynthetic process"/>
    <property type="evidence" value="ECO:0007669"/>
    <property type="project" value="TreeGrafter"/>
</dbReference>
<feature type="domain" description="FAD-binding" evidence="4">
    <location>
        <begin position="11"/>
        <end position="178"/>
    </location>
</feature>
<dbReference type="GO" id="GO:0071949">
    <property type="term" value="F:FAD binding"/>
    <property type="evidence" value="ECO:0007669"/>
    <property type="project" value="InterPro"/>
</dbReference>
<dbReference type="PRINTS" id="PR00420">
    <property type="entry name" value="RNGMNOXGNASE"/>
</dbReference>
<evidence type="ECO:0000313" key="5">
    <source>
        <dbReference type="EMBL" id="OJA17887.1"/>
    </source>
</evidence>
<proteinExistence type="predicted"/>
<feature type="domain" description="FAD-binding" evidence="4">
    <location>
        <begin position="209"/>
        <end position="371"/>
    </location>
</feature>
<reference evidence="5 6" key="1">
    <citation type="submission" date="2016-03" db="EMBL/GenBank/DDBJ databases">
        <title>Comparative genomics of the ectomycorrhizal sister species Rhizopogon vinicolor and Rhizopogon vesiculosus (Basidiomycota: Boletales) reveals a divergence of the mating type B locus.</title>
        <authorList>
            <person name="Mujic A.B."/>
            <person name="Kuo A."/>
            <person name="Tritt A."/>
            <person name="Lipzen A."/>
            <person name="Chen C."/>
            <person name="Johnson J."/>
            <person name="Sharma A."/>
            <person name="Barry K."/>
            <person name="Grigoriev I.V."/>
            <person name="Spatafora J.W."/>
        </authorList>
    </citation>
    <scope>NUCLEOTIDE SEQUENCE [LARGE SCALE GENOMIC DNA]</scope>
    <source>
        <strain evidence="5 6">AM-OR11-056</strain>
    </source>
</reference>
<dbReference type="Proteomes" id="UP000183567">
    <property type="component" value="Unassembled WGS sequence"/>
</dbReference>